<dbReference type="FunCoup" id="K5VQ03">
    <property type="interactions" value="30"/>
</dbReference>
<accession>K5VQ03</accession>
<gene>
    <name evidence="8" type="ORF">AGABI1DRAFT_131117</name>
</gene>
<dbReference type="Pfam" id="PF00083">
    <property type="entry name" value="Sugar_tr"/>
    <property type="match status" value="2"/>
</dbReference>
<keyword evidence="9" id="KW-1185">Reference proteome</keyword>
<evidence type="ECO:0000256" key="2">
    <source>
        <dbReference type="ARBA" id="ARBA00022448"/>
    </source>
</evidence>
<dbReference type="RefSeq" id="XP_007332735.1">
    <property type="nucleotide sequence ID" value="XM_007332673.1"/>
</dbReference>
<evidence type="ECO:0000256" key="1">
    <source>
        <dbReference type="ARBA" id="ARBA00004141"/>
    </source>
</evidence>
<feature type="transmembrane region" description="Helical" evidence="6">
    <location>
        <begin position="334"/>
        <end position="361"/>
    </location>
</feature>
<evidence type="ECO:0000256" key="4">
    <source>
        <dbReference type="ARBA" id="ARBA00022989"/>
    </source>
</evidence>
<dbReference type="OMA" id="WIFPAIQ"/>
<dbReference type="InParanoid" id="K5VQ03"/>
<reference evidence="9" key="1">
    <citation type="journal article" date="2012" name="Proc. Natl. Acad. Sci. U.S.A.">
        <title>Genome sequence of the button mushroom Agaricus bisporus reveals mechanisms governing adaptation to a humic-rich ecological niche.</title>
        <authorList>
            <person name="Morin E."/>
            <person name="Kohler A."/>
            <person name="Baker A.R."/>
            <person name="Foulongne-Oriol M."/>
            <person name="Lombard V."/>
            <person name="Nagy L.G."/>
            <person name="Ohm R.A."/>
            <person name="Patyshakuliyeva A."/>
            <person name="Brun A."/>
            <person name="Aerts A.L."/>
            <person name="Bailey A.M."/>
            <person name="Billette C."/>
            <person name="Coutinho P.M."/>
            <person name="Deakin G."/>
            <person name="Doddapaneni H."/>
            <person name="Floudas D."/>
            <person name="Grimwood J."/>
            <person name="Hilden K."/>
            <person name="Kuees U."/>
            <person name="LaButti K.M."/>
            <person name="Lapidus A."/>
            <person name="Lindquist E.A."/>
            <person name="Lucas S.M."/>
            <person name="Murat C."/>
            <person name="Riley R.W."/>
            <person name="Salamov A.A."/>
            <person name="Schmutz J."/>
            <person name="Subramanian V."/>
            <person name="Woesten H.A.B."/>
            <person name="Xu J."/>
            <person name="Eastwood D.C."/>
            <person name="Foster G.D."/>
            <person name="Sonnenberg A.S."/>
            <person name="Cullen D."/>
            <person name="de Vries R.P."/>
            <person name="Lundell T."/>
            <person name="Hibbett D.S."/>
            <person name="Henrissat B."/>
            <person name="Burton K.S."/>
            <person name="Kerrigan R.W."/>
            <person name="Challen M.P."/>
            <person name="Grigoriev I.V."/>
            <person name="Martin F."/>
        </authorList>
    </citation>
    <scope>NUCLEOTIDE SEQUENCE [LARGE SCALE GENOMIC DNA]</scope>
    <source>
        <strain evidence="9">JB137-S8 / ATCC MYA-4627 / FGSC 10392</strain>
    </source>
</reference>
<dbReference type="Gene3D" id="1.20.1250.20">
    <property type="entry name" value="MFS general substrate transporter like domains"/>
    <property type="match status" value="1"/>
</dbReference>
<dbReference type="eggNOG" id="KOG0252">
    <property type="taxonomic scope" value="Eukaryota"/>
</dbReference>
<feature type="domain" description="Major facilitator superfamily (MFS) profile" evidence="7">
    <location>
        <begin position="14"/>
        <end position="434"/>
    </location>
</feature>
<feature type="transmembrane region" description="Helical" evidence="6">
    <location>
        <begin position="308"/>
        <end position="328"/>
    </location>
</feature>
<keyword evidence="2" id="KW-0813">Transport</keyword>
<keyword evidence="4 6" id="KW-1133">Transmembrane helix</keyword>
<comment type="subcellular location">
    <subcellularLocation>
        <location evidence="1">Membrane</location>
        <topology evidence="1">Multi-pass membrane protein</topology>
    </subcellularLocation>
</comment>
<dbReference type="KEGG" id="abp:AGABI1DRAFT131117"/>
<feature type="transmembrane region" description="Helical" evidence="6">
    <location>
        <begin position="278"/>
        <end position="301"/>
    </location>
</feature>
<dbReference type="HOGENOM" id="CLU_001265_46_12_1"/>
<evidence type="ECO:0000256" key="3">
    <source>
        <dbReference type="ARBA" id="ARBA00022692"/>
    </source>
</evidence>
<dbReference type="Proteomes" id="UP000008493">
    <property type="component" value="Unassembled WGS sequence"/>
</dbReference>
<dbReference type="EMBL" id="JH971401">
    <property type="protein sequence ID" value="EKM76559.1"/>
    <property type="molecule type" value="Genomic_DNA"/>
</dbReference>
<dbReference type="STRING" id="597362.K5VQ03"/>
<dbReference type="PANTHER" id="PTHR23508">
    <property type="entry name" value="CARBOXYLIC ACID TRANSPORTER PROTEIN HOMOLOG"/>
    <property type="match status" value="1"/>
</dbReference>
<dbReference type="GO" id="GO:0005886">
    <property type="term" value="C:plasma membrane"/>
    <property type="evidence" value="ECO:0007669"/>
    <property type="project" value="TreeGrafter"/>
</dbReference>
<feature type="transmembrane region" description="Helical" evidence="6">
    <location>
        <begin position="241"/>
        <end position="266"/>
    </location>
</feature>
<evidence type="ECO:0000313" key="8">
    <source>
        <dbReference type="EMBL" id="EKM76559.1"/>
    </source>
</evidence>
<dbReference type="OrthoDB" id="2261376at2759"/>
<proteinExistence type="predicted"/>
<dbReference type="PANTHER" id="PTHR23508:SF10">
    <property type="entry name" value="CARBOXYLIC ACID TRANSPORTER PROTEIN HOMOLOG"/>
    <property type="match status" value="1"/>
</dbReference>
<feature type="transmembrane region" description="Helical" evidence="6">
    <location>
        <begin position="155"/>
        <end position="183"/>
    </location>
</feature>
<dbReference type="PROSITE" id="PS50850">
    <property type="entry name" value="MFS"/>
    <property type="match status" value="1"/>
</dbReference>
<keyword evidence="3 6" id="KW-0812">Transmembrane</keyword>
<keyword evidence="5 6" id="KW-0472">Membrane</keyword>
<dbReference type="SUPFAM" id="SSF103473">
    <property type="entry name" value="MFS general substrate transporter"/>
    <property type="match status" value="1"/>
</dbReference>
<dbReference type="GeneID" id="18827378"/>
<protein>
    <recommendedName>
        <fullName evidence="7">Major facilitator superfamily (MFS) profile domain-containing protein</fullName>
    </recommendedName>
</protein>
<sequence length="491" mass="53205">MPLPTKEGIRRVSLIFAAGTALFSDGYANGILTDVNTLLNRIYGAENVNRHNYGNTVRSTVFGGTIMGMLLFGWLSDKVGRRTGMMTATVLIFVFSGLSAASSGAHGSLGGLLAMLSAMRFLLGVGIGAEYPCGSVSASEFSESPGINRRAQHRWYVLATNTQLGLGNVTAAFVPLVLFWIFGENHLRAVWRISLGLGMVPAGLVFFWRLNMEEPERYRKDGMQYAKIPYLLVLKKYWPRLAAISFVWFLFDFVAFPFGIFSSTIIDNLTGGTQSLSVIFAWNLLILGLNVPGTIVGAMFVDYIGPKYCLIGALILQAIVGFIMSGLYKVLTQHVAAFVILYGVFQALGGIGPGNCIGLLAAKSCPTGVRGHFYGIAAAIGKLGAFVGTWVFPPIIDAFGGPHSERGNTGPFWIGGSVALLSATTAFFFMRPVHNDGLVELDREFREYLEEHGYDTSKMGIPGSEQTTKVGTIENEKDMMDNEKAGSLEEV</sequence>
<feature type="transmembrane region" description="Helical" evidence="6">
    <location>
        <begin position="57"/>
        <end position="75"/>
    </location>
</feature>
<dbReference type="InterPro" id="IPR036259">
    <property type="entry name" value="MFS_trans_sf"/>
</dbReference>
<name>K5VQ03_AGABU</name>
<dbReference type="FunFam" id="1.20.1250.20:FF:000140">
    <property type="entry name" value="Putative MFS phospholipid transporter"/>
    <property type="match status" value="1"/>
</dbReference>
<feature type="transmembrane region" description="Helical" evidence="6">
    <location>
        <begin position="189"/>
        <end position="210"/>
    </location>
</feature>
<feature type="transmembrane region" description="Helical" evidence="6">
    <location>
        <begin position="373"/>
        <end position="392"/>
    </location>
</feature>
<evidence type="ECO:0000259" key="7">
    <source>
        <dbReference type="PROSITE" id="PS50850"/>
    </source>
</evidence>
<evidence type="ECO:0000313" key="9">
    <source>
        <dbReference type="Proteomes" id="UP000008493"/>
    </source>
</evidence>
<dbReference type="GO" id="GO:0046943">
    <property type="term" value="F:carboxylic acid transmembrane transporter activity"/>
    <property type="evidence" value="ECO:0007669"/>
    <property type="project" value="TreeGrafter"/>
</dbReference>
<dbReference type="InterPro" id="IPR020846">
    <property type="entry name" value="MFS_dom"/>
</dbReference>
<feature type="transmembrane region" description="Helical" evidence="6">
    <location>
        <begin position="87"/>
        <end position="106"/>
    </location>
</feature>
<evidence type="ECO:0000256" key="5">
    <source>
        <dbReference type="ARBA" id="ARBA00023136"/>
    </source>
</evidence>
<feature type="transmembrane region" description="Helical" evidence="6">
    <location>
        <begin position="412"/>
        <end position="430"/>
    </location>
</feature>
<dbReference type="InterPro" id="IPR005828">
    <property type="entry name" value="MFS_sugar_transport-like"/>
</dbReference>
<evidence type="ECO:0000256" key="6">
    <source>
        <dbReference type="SAM" id="Phobius"/>
    </source>
</evidence>
<organism evidence="8 9">
    <name type="scientific">Agaricus bisporus var. burnettii (strain JB137-S8 / ATCC MYA-4627 / FGSC 10392)</name>
    <name type="common">White button mushroom</name>
    <dbReference type="NCBI Taxonomy" id="597362"/>
    <lineage>
        <taxon>Eukaryota</taxon>
        <taxon>Fungi</taxon>
        <taxon>Dikarya</taxon>
        <taxon>Basidiomycota</taxon>
        <taxon>Agaricomycotina</taxon>
        <taxon>Agaricomycetes</taxon>
        <taxon>Agaricomycetidae</taxon>
        <taxon>Agaricales</taxon>
        <taxon>Agaricineae</taxon>
        <taxon>Agaricaceae</taxon>
        <taxon>Agaricus</taxon>
    </lineage>
</organism>
<dbReference type="AlphaFoldDB" id="K5VQ03"/>